<dbReference type="PIRSF" id="PIRSF010072">
    <property type="entry name" value="DUF1448"/>
    <property type="match status" value="1"/>
</dbReference>
<dbReference type="GO" id="GO:0060271">
    <property type="term" value="P:cilium assembly"/>
    <property type="evidence" value="ECO:0007669"/>
    <property type="project" value="TreeGrafter"/>
</dbReference>
<evidence type="ECO:0000256" key="4">
    <source>
        <dbReference type="ARBA" id="ARBA00022475"/>
    </source>
</evidence>
<evidence type="ECO:0000256" key="5">
    <source>
        <dbReference type="ARBA" id="ARBA00022490"/>
    </source>
</evidence>
<protein>
    <recommendedName>
        <fullName evidence="10">BBSome complex member BBS5 PH domain-containing protein</fullName>
    </recommendedName>
</protein>
<evidence type="ECO:0000313" key="11">
    <source>
        <dbReference type="EMBL" id="TNV73159.1"/>
    </source>
</evidence>
<keyword evidence="7" id="KW-0472">Membrane</keyword>
<keyword evidence="8" id="KW-0206">Cytoskeleton</keyword>
<evidence type="ECO:0000313" key="13">
    <source>
        <dbReference type="Proteomes" id="UP000785679"/>
    </source>
</evidence>
<gene>
    <name evidence="11" type="ORF">FGO68_gene16695</name>
    <name evidence="12" type="ORF">FGO68_gene523</name>
</gene>
<evidence type="ECO:0000313" key="12">
    <source>
        <dbReference type="EMBL" id="TNV73160.1"/>
    </source>
</evidence>
<dbReference type="SMART" id="SM00683">
    <property type="entry name" value="DM16"/>
    <property type="match status" value="2"/>
</dbReference>
<dbReference type="InterPro" id="IPR006606">
    <property type="entry name" value="BBL5"/>
</dbReference>
<evidence type="ECO:0000259" key="10">
    <source>
        <dbReference type="SMART" id="SM00683"/>
    </source>
</evidence>
<comment type="similarity">
    <text evidence="3">Belongs to the BBS5 family.</text>
</comment>
<sequence length="354" mass="39916">MAILQQSPIAEFIWQDREIRFDIPVIQLQPRKGEIIVDSINQVEDTKGNNGDKGSLIITNLRLIWFGDANQRINLSIGFDCILNTEIKETNSMLKGTTQALFLRTKYEQSRYEFIFTSLVKNSPRLFTSFQAVIRSYETTKMYRDLKLRGAIVQDKQVIILPKEQIISRYNGVWNLSSEQGNLGSFYLTNVRVIWFAQLAENFNVSLPWVQVKCVKVRDSKYGKALVLETSEQSGGYILGFRVESLEEVYTEITNLYKTYSVNPMFGVEISFEDVEGSGDNVQVPKVEDNLEIVDTGYSSLALPTNKSNYAIGGGSGAAASKDPLANIMFCEELGLAIERPPKGVSVDQLWKIV</sequence>
<comment type="caution">
    <text evidence="11">The sequence shown here is derived from an EMBL/GenBank/DDBJ whole genome shotgun (WGS) entry which is preliminary data.</text>
</comment>
<evidence type="ECO:0000256" key="1">
    <source>
        <dbReference type="ARBA" id="ARBA00004309"/>
    </source>
</evidence>
<dbReference type="GO" id="GO:0034464">
    <property type="term" value="C:BBSome"/>
    <property type="evidence" value="ECO:0007669"/>
    <property type="project" value="InterPro"/>
</dbReference>
<evidence type="ECO:0000256" key="6">
    <source>
        <dbReference type="ARBA" id="ARBA00023069"/>
    </source>
</evidence>
<keyword evidence="13" id="KW-1185">Reference proteome</keyword>
<keyword evidence="5" id="KW-0963">Cytoplasm</keyword>
<evidence type="ECO:0000256" key="7">
    <source>
        <dbReference type="ARBA" id="ARBA00023136"/>
    </source>
</evidence>
<accession>A0A8J8SWD0</accession>
<dbReference type="GO" id="GO:0060170">
    <property type="term" value="C:ciliary membrane"/>
    <property type="evidence" value="ECO:0007669"/>
    <property type="project" value="UniProtKB-SubCell"/>
</dbReference>
<dbReference type="Pfam" id="PF07289">
    <property type="entry name" value="BBL5"/>
    <property type="match status" value="1"/>
</dbReference>
<dbReference type="AlphaFoldDB" id="A0A8J8SWD0"/>
<dbReference type="GO" id="GO:0034451">
    <property type="term" value="C:centriolar satellite"/>
    <property type="evidence" value="ECO:0007669"/>
    <property type="project" value="UniProtKB-SubCell"/>
</dbReference>
<dbReference type="GO" id="GO:0032266">
    <property type="term" value="F:phosphatidylinositol-3-phosphate binding"/>
    <property type="evidence" value="ECO:0007669"/>
    <property type="project" value="TreeGrafter"/>
</dbReference>
<feature type="domain" description="BBSome complex member BBS5 PH" evidence="10">
    <location>
        <begin position="34"/>
        <end position="88"/>
    </location>
</feature>
<proteinExistence type="inferred from homology"/>
<dbReference type="PANTHER" id="PTHR21351">
    <property type="entry name" value="BARDET-BIEDL SYNDROME PROTEIN 5"/>
    <property type="match status" value="1"/>
</dbReference>
<evidence type="ECO:0000256" key="9">
    <source>
        <dbReference type="ARBA" id="ARBA00023273"/>
    </source>
</evidence>
<dbReference type="InterPro" id="IPR014003">
    <property type="entry name" value="BBS5_PH"/>
</dbReference>
<keyword evidence="9" id="KW-0966">Cell projection</keyword>
<feature type="domain" description="BBSome complex member BBS5 PH" evidence="10">
    <location>
        <begin position="164"/>
        <end position="218"/>
    </location>
</feature>
<dbReference type="EMBL" id="RRYP01019677">
    <property type="protein sequence ID" value="TNV73159.1"/>
    <property type="molecule type" value="Genomic_DNA"/>
</dbReference>
<reference evidence="11" key="1">
    <citation type="submission" date="2019-06" db="EMBL/GenBank/DDBJ databases">
        <authorList>
            <person name="Zheng W."/>
        </authorList>
    </citation>
    <scope>NUCLEOTIDE SEQUENCE</scope>
    <source>
        <strain evidence="11">QDHG01</strain>
    </source>
</reference>
<dbReference type="PANTHER" id="PTHR21351:SF0">
    <property type="entry name" value="BARDET-BIEDL SYNDROME 5 PROTEIN"/>
    <property type="match status" value="1"/>
</dbReference>
<dbReference type="EMBL" id="RRYP01019676">
    <property type="protein sequence ID" value="TNV73160.1"/>
    <property type="molecule type" value="Genomic_DNA"/>
</dbReference>
<evidence type="ECO:0000256" key="8">
    <source>
        <dbReference type="ARBA" id="ARBA00023212"/>
    </source>
</evidence>
<evidence type="ECO:0000256" key="3">
    <source>
        <dbReference type="ARBA" id="ARBA00005822"/>
    </source>
</evidence>
<evidence type="ECO:0000256" key="2">
    <source>
        <dbReference type="ARBA" id="ARBA00004607"/>
    </source>
</evidence>
<keyword evidence="4" id="KW-1003">Cell membrane</keyword>
<dbReference type="OrthoDB" id="10261999at2759"/>
<dbReference type="Proteomes" id="UP000785679">
    <property type="component" value="Unassembled WGS sequence"/>
</dbReference>
<comment type="subcellular location">
    <subcellularLocation>
        <location evidence="1">Cell projection</location>
        <location evidence="1">Cilium membrane</location>
    </subcellularLocation>
    <subcellularLocation>
        <location evidence="2">Cytoplasm</location>
        <location evidence="2">Cytoskeleton</location>
        <location evidence="2">Microtubule organizing center</location>
        <location evidence="2">Centrosome</location>
        <location evidence="2">Centriolar satellite</location>
    </subcellularLocation>
</comment>
<organism evidence="11 13">
    <name type="scientific">Halteria grandinella</name>
    <dbReference type="NCBI Taxonomy" id="5974"/>
    <lineage>
        <taxon>Eukaryota</taxon>
        <taxon>Sar</taxon>
        <taxon>Alveolata</taxon>
        <taxon>Ciliophora</taxon>
        <taxon>Intramacronucleata</taxon>
        <taxon>Spirotrichea</taxon>
        <taxon>Stichotrichia</taxon>
        <taxon>Sporadotrichida</taxon>
        <taxon>Halteriidae</taxon>
        <taxon>Halteria</taxon>
    </lineage>
</organism>
<keyword evidence="6" id="KW-0969">Cilium</keyword>
<name>A0A8J8SWD0_HALGN</name>
<dbReference type="InterPro" id="IPR030804">
    <property type="entry name" value="BBS5/fem-3"/>
</dbReference>
<dbReference type="GO" id="GO:0036064">
    <property type="term" value="C:ciliary basal body"/>
    <property type="evidence" value="ECO:0007669"/>
    <property type="project" value="TreeGrafter"/>
</dbReference>